<dbReference type="GO" id="GO:0005737">
    <property type="term" value="C:cytoplasm"/>
    <property type="evidence" value="ECO:0007669"/>
    <property type="project" value="UniProtKB-SubCell"/>
</dbReference>
<evidence type="ECO:0000256" key="13">
    <source>
        <dbReference type="ARBA" id="ARBA00048321"/>
    </source>
</evidence>
<comment type="similarity">
    <text evidence="3 14">Belongs to the anaerobic coproporphyrinogen-III oxidase family.</text>
</comment>
<dbReference type="EC" id="1.3.98.3" evidence="14"/>
<protein>
    <recommendedName>
        <fullName evidence="14">Coproporphyrinogen-III oxidase</fullName>
        <ecNumber evidence="14">1.3.98.3</ecNumber>
    </recommendedName>
</protein>
<keyword evidence="12 14" id="KW-0627">Porphyrin biosynthesis</keyword>
<feature type="domain" description="Radical SAM core" evidence="17">
    <location>
        <begin position="50"/>
        <end position="284"/>
    </location>
</feature>
<dbReference type="UniPathway" id="UPA00251">
    <property type="reaction ID" value="UER00323"/>
</dbReference>
<dbReference type="AlphaFoldDB" id="F8ERX2"/>
<feature type="binding site" evidence="15">
    <location>
        <position position="247"/>
    </location>
    <ligand>
        <name>S-adenosyl-L-methionine</name>
        <dbReference type="ChEBI" id="CHEBI:59789"/>
        <label>2</label>
    </ligand>
</feature>
<feature type="binding site" evidence="15">
    <location>
        <position position="188"/>
    </location>
    <ligand>
        <name>S-adenosyl-L-methionine</name>
        <dbReference type="ChEBI" id="CHEBI:59789"/>
        <label>2</label>
    </ligand>
</feature>
<dbReference type="PANTHER" id="PTHR13932:SF6">
    <property type="entry name" value="OXYGEN-INDEPENDENT COPROPORPHYRINOGEN III OXIDASE"/>
    <property type="match status" value="1"/>
</dbReference>
<dbReference type="HOGENOM" id="CLU_027579_3_0_5"/>
<dbReference type="InterPro" id="IPR013785">
    <property type="entry name" value="Aldolase_TIM"/>
</dbReference>
<dbReference type="PATRIC" id="fig|579138.3.peg.1807"/>
<comment type="subunit">
    <text evidence="4">Monomer.</text>
</comment>
<dbReference type="CDD" id="cd01335">
    <property type="entry name" value="Radical_SAM"/>
    <property type="match status" value="1"/>
</dbReference>
<feature type="binding site" evidence="15">
    <location>
        <position position="213"/>
    </location>
    <ligand>
        <name>S-adenosyl-L-methionine</name>
        <dbReference type="ChEBI" id="CHEBI:59789"/>
        <label>2</label>
    </ligand>
</feature>
<comment type="catalytic activity">
    <reaction evidence="13 14">
        <text>coproporphyrinogen III + 2 S-adenosyl-L-methionine = protoporphyrinogen IX + 2 5'-deoxyadenosine + 2 L-methionine + 2 CO2</text>
        <dbReference type="Rhea" id="RHEA:15425"/>
        <dbReference type="ChEBI" id="CHEBI:16526"/>
        <dbReference type="ChEBI" id="CHEBI:17319"/>
        <dbReference type="ChEBI" id="CHEBI:57307"/>
        <dbReference type="ChEBI" id="CHEBI:57309"/>
        <dbReference type="ChEBI" id="CHEBI:57844"/>
        <dbReference type="ChEBI" id="CHEBI:59789"/>
        <dbReference type="EC" id="1.3.98.3"/>
    </reaction>
</comment>
<evidence type="ECO:0000313" key="18">
    <source>
        <dbReference type="EMBL" id="AEI38585.1"/>
    </source>
</evidence>
<evidence type="ECO:0000256" key="16">
    <source>
        <dbReference type="PIRSR" id="PIRSR000167-2"/>
    </source>
</evidence>
<evidence type="ECO:0000256" key="12">
    <source>
        <dbReference type="ARBA" id="ARBA00023244"/>
    </source>
</evidence>
<dbReference type="Gene3D" id="1.10.10.920">
    <property type="match status" value="1"/>
</dbReference>
<dbReference type="PROSITE" id="PS51918">
    <property type="entry name" value="RADICAL_SAM"/>
    <property type="match status" value="1"/>
</dbReference>
<dbReference type="InterPro" id="IPR034505">
    <property type="entry name" value="Coproporphyrinogen-III_oxidase"/>
</dbReference>
<keyword evidence="8 14" id="KW-0479">Metal-binding</keyword>
<dbReference type="Proteomes" id="UP000000491">
    <property type="component" value="Chromosome"/>
</dbReference>
<comment type="pathway">
    <text evidence="2 14">Porphyrin-containing compound metabolism; protoporphyrin-IX biosynthesis; protoporphyrinogen-IX from coproporphyrinogen-III (AdoMet route): step 1/1.</text>
</comment>
<feature type="binding site" evidence="16">
    <location>
        <position position="65"/>
    </location>
    <ligand>
        <name>[4Fe-4S] cluster</name>
        <dbReference type="ChEBI" id="CHEBI:49883"/>
        <note>4Fe-4S-S-AdoMet</note>
    </ligand>
</feature>
<dbReference type="eggNOG" id="COG0635">
    <property type="taxonomic scope" value="Bacteria"/>
</dbReference>
<evidence type="ECO:0000256" key="1">
    <source>
        <dbReference type="ARBA" id="ARBA00004496"/>
    </source>
</evidence>
<dbReference type="Gene3D" id="3.20.20.70">
    <property type="entry name" value="Aldolase class I"/>
    <property type="match status" value="1"/>
</dbReference>
<dbReference type="SUPFAM" id="SSF102114">
    <property type="entry name" value="Radical SAM enzymes"/>
    <property type="match status" value="1"/>
</dbReference>
<dbReference type="InterPro" id="IPR058240">
    <property type="entry name" value="rSAM_sf"/>
</dbReference>
<evidence type="ECO:0000256" key="14">
    <source>
        <dbReference type="PIRNR" id="PIRNR000167"/>
    </source>
</evidence>
<dbReference type="InterPro" id="IPR006638">
    <property type="entry name" value="Elp3/MiaA/NifB-like_rSAM"/>
</dbReference>
<gene>
    <name evidence="18" type="ordered locus">Zymop_1697</name>
</gene>
<evidence type="ECO:0000259" key="17">
    <source>
        <dbReference type="PROSITE" id="PS51918"/>
    </source>
</evidence>
<evidence type="ECO:0000256" key="4">
    <source>
        <dbReference type="ARBA" id="ARBA00011245"/>
    </source>
</evidence>
<comment type="cofactor">
    <cofactor evidence="14 16">
        <name>[4Fe-4S] cluster</name>
        <dbReference type="ChEBI" id="CHEBI:49883"/>
    </cofactor>
    <text evidence="14 16">Binds 1 [4Fe-4S] cluster. The cluster is coordinated with 3 cysteines and an exchangeable S-adenosyl-L-methionine.</text>
</comment>
<proteinExistence type="inferred from homology"/>
<feature type="binding site" evidence="15">
    <location>
        <begin position="117"/>
        <end position="118"/>
    </location>
    <ligand>
        <name>S-adenosyl-L-methionine</name>
        <dbReference type="ChEBI" id="CHEBI:59789"/>
        <label>2</label>
    </ligand>
</feature>
<feature type="binding site" evidence="16">
    <location>
        <position position="72"/>
    </location>
    <ligand>
        <name>[4Fe-4S] cluster</name>
        <dbReference type="ChEBI" id="CHEBI:49883"/>
        <note>4Fe-4S-S-AdoMet</note>
    </ligand>
</feature>
<dbReference type="PIRSF" id="PIRSF000167">
    <property type="entry name" value="HemN"/>
    <property type="match status" value="1"/>
</dbReference>
<keyword evidence="7 14" id="KW-0949">S-adenosyl-L-methionine</keyword>
<feature type="binding site" evidence="15">
    <location>
        <position position="176"/>
    </location>
    <ligand>
        <name>S-adenosyl-L-methionine</name>
        <dbReference type="ChEBI" id="CHEBI:59789"/>
        <label>2</label>
    </ligand>
</feature>
<dbReference type="SMART" id="SM00729">
    <property type="entry name" value="Elp3"/>
    <property type="match status" value="1"/>
</dbReference>
<dbReference type="SFLD" id="SFLDS00029">
    <property type="entry name" value="Radical_SAM"/>
    <property type="match status" value="1"/>
</dbReference>
<dbReference type="NCBIfam" id="TIGR00538">
    <property type="entry name" value="hemN"/>
    <property type="match status" value="1"/>
</dbReference>
<reference evidence="18 19" key="1">
    <citation type="journal article" date="2011" name="J. Bacteriol.">
        <title>Genome sequence of the ethanol-producing Zymomonas mobilis subsp. pomaceae lectotype strain ATCC 29192.</title>
        <authorList>
            <person name="Kouvelis V.N."/>
            <person name="Davenport K.W."/>
            <person name="Brettin T.S."/>
            <person name="Bruce D."/>
            <person name="Detter C."/>
            <person name="Han C.S."/>
            <person name="Nolan M."/>
            <person name="Tapia R."/>
            <person name="Damoulaki A."/>
            <person name="Kyrpides N.C."/>
            <person name="Typas M.A."/>
            <person name="Pappas K.M."/>
        </authorList>
    </citation>
    <scope>NUCLEOTIDE SEQUENCE [LARGE SCALE GENOMIC DNA]</scope>
    <source>
        <strain evidence="19">ATCC 29192 / DSM 22645 / JCM 10191 / CCUG 17912 / NBRC 13757 / NCIMB 11200 / NRRL B-4491 / Barker I</strain>
    </source>
</reference>
<evidence type="ECO:0000256" key="9">
    <source>
        <dbReference type="ARBA" id="ARBA00023002"/>
    </source>
</evidence>
<evidence type="ECO:0000256" key="6">
    <source>
        <dbReference type="ARBA" id="ARBA00022490"/>
    </source>
</evidence>
<evidence type="ECO:0000256" key="2">
    <source>
        <dbReference type="ARBA" id="ARBA00004785"/>
    </source>
</evidence>
<name>F8ERX2_ZYMMT</name>
<evidence type="ECO:0000256" key="10">
    <source>
        <dbReference type="ARBA" id="ARBA00023004"/>
    </source>
</evidence>
<accession>F8ERX2</accession>
<sequence length="453" mass="50878">MSTLSAAPLRQKFVMRYAERNVPRYTSYPTAADFHNRITPEDHQNRLRNIAPKSRVSVYLHVPFCRQLCHYCGCHTRVVQRQDVIDAYGATLLKEIYTVGRYIPHNLTIGHLSWGGGTPSILGLNGMAEIVKALQNHFNFADYISHAVELDPRYLDTTFCQGLFDLGVNRASLGVQDFNLHIQEAIGRIQPFQQVEQATKDLRVAGIRQVNFDLLYGLPGQNLEEIRFNCEKIAQLSPDRIACFGYAHLPERKANQKLINSAALPDAQARFEQAQLISTLLQDQGYYPIGIDHFAKKQDLLRVAADNQTLSRNFQGYTTDNEPVLIGIGASAISTFSDAYIQNIADISTYSEAIKDKGLASTRGITISLEDQCRSKIISALMCNFSVDLSEMASDLNLESEWHDLVQLQEEGLVSLDGQKIVLTQEGRPFVRIVAAVFDTYRRKKNTGFSRAI</sequence>
<keyword evidence="9 14" id="KW-0560">Oxidoreductase</keyword>
<evidence type="ECO:0000256" key="11">
    <source>
        <dbReference type="ARBA" id="ARBA00023014"/>
    </source>
</evidence>
<dbReference type="Pfam" id="PF04055">
    <property type="entry name" value="Radical_SAM"/>
    <property type="match status" value="1"/>
</dbReference>
<evidence type="ECO:0000313" key="19">
    <source>
        <dbReference type="Proteomes" id="UP000000491"/>
    </source>
</evidence>
<feature type="binding site" evidence="15">
    <location>
        <position position="116"/>
    </location>
    <ligand>
        <name>S-adenosyl-L-methionine</name>
        <dbReference type="ChEBI" id="CHEBI:59789"/>
        <label>1</label>
    </ligand>
</feature>
<keyword evidence="5 14" id="KW-0004">4Fe-4S</keyword>
<dbReference type="SFLD" id="SFLDG01065">
    <property type="entry name" value="anaerobic_coproporphyrinogen-I"/>
    <property type="match status" value="1"/>
</dbReference>
<dbReference type="GO" id="GO:0004109">
    <property type="term" value="F:coproporphyrinogen oxidase activity"/>
    <property type="evidence" value="ECO:0007669"/>
    <property type="project" value="InterPro"/>
</dbReference>
<dbReference type="EMBL" id="CP002865">
    <property type="protein sequence ID" value="AEI38585.1"/>
    <property type="molecule type" value="Genomic_DNA"/>
</dbReference>
<dbReference type="InterPro" id="IPR010723">
    <property type="entry name" value="HemN_C"/>
</dbReference>
<dbReference type="GO" id="GO:0046872">
    <property type="term" value="F:metal ion binding"/>
    <property type="evidence" value="ECO:0007669"/>
    <property type="project" value="UniProtKB-KW"/>
</dbReference>
<dbReference type="GO" id="GO:0051989">
    <property type="term" value="F:coproporphyrinogen dehydrogenase activity"/>
    <property type="evidence" value="ECO:0007669"/>
    <property type="project" value="UniProtKB-EC"/>
</dbReference>
<dbReference type="InterPro" id="IPR004558">
    <property type="entry name" value="Coprogen_oxidase_HemN"/>
</dbReference>
<organism evidence="18 19">
    <name type="scientific">Zymomonas mobilis subsp. pomaceae (strain ATCC 29192 / DSM 22645 / JCM 10191 / CCUG 17912 / NBRC 13757 / NCIMB 11200 / NRRL B-4491 / Barker I)</name>
    <dbReference type="NCBI Taxonomy" id="579138"/>
    <lineage>
        <taxon>Bacteria</taxon>
        <taxon>Pseudomonadati</taxon>
        <taxon>Pseudomonadota</taxon>
        <taxon>Alphaproteobacteria</taxon>
        <taxon>Sphingomonadales</taxon>
        <taxon>Zymomonadaceae</taxon>
        <taxon>Zymomonas</taxon>
    </lineage>
</organism>
<dbReference type="InterPro" id="IPR007197">
    <property type="entry name" value="rSAM"/>
</dbReference>
<comment type="subcellular location">
    <subcellularLocation>
        <location evidence="1 14">Cytoplasm</location>
    </subcellularLocation>
</comment>
<dbReference type="Pfam" id="PF06969">
    <property type="entry name" value="HemN_C"/>
    <property type="match status" value="1"/>
</dbReference>
<dbReference type="STRING" id="579138.Zymop_1697"/>
<evidence type="ECO:0000256" key="5">
    <source>
        <dbReference type="ARBA" id="ARBA00022485"/>
    </source>
</evidence>
<dbReference type="RefSeq" id="WP_013934973.1">
    <property type="nucleotide sequence ID" value="NC_015709.1"/>
</dbReference>
<evidence type="ECO:0000256" key="8">
    <source>
        <dbReference type="ARBA" id="ARBA00022723"/>
    </source>
</evidence>
<evidence type="ECO:0000256" key="15">
    <source>
        <dbReference type="PIRSR" id="PIRSR000167-1"/>
    </source>
</evidence>
<keyword evidence="11 14" id="KW-0411">Iron-sulfur</keyword>
<feature type="binding site" evidence="15">
    <location>
        <position position="59"/>
    </location>
    <ligand>
        <name>S-adenosyl-L-methionine</name>
        <dbReference type="ChEBI" id="CHEBI:59789"/>
        <label>1</label>
    </ligand>
</feature>
<feature type="binding site" evidence="16">
    <location>
        <position position="69"/>
    </location>
    <ligand>
        <name>[4Fe-4S] cluster</name>
        <dbReference type="ChEBI" id="CHEBI:49883"/>
        <note>4Fe-4S-S-AdoMet</note>
    </ligand>
</feature>
<feature type="binding site" evidence="15">
    <location>
        <position position="149"/>
    </location>
    <ligand>
        <name>S-adenosyl-L-methionine</name>
        <dbReference type="ChEBI" id="CHEBI:59789"/>
        <label>1</label>
    </ligand>
</feature>
<dbReference type="GO" id="GO:0051539">
    <property type="term" value="F:4 iron, 4 sulfur cluster binding"/>
    <property type="evidence" value="ECO:0007669"/>
    <property type="project" value="UniProtKB-KW"/>
</dbReference>
<feature type="binding site" evidence="15">
    <location>
        <position position="333"/>
    </location>
    <ligand>
        <name>S-adenosyl-L-methionine</name>
        <dbReference type="ChEBI" id="CHEBI:59789"/>
        <label>1</label>
    </ligand>
</feature>
<dbReference type="KEGG" id="zmp:Zymop_1697"/>
<dbReference type="PANTHER" id="PTHR13932">
    <property type="entry name" value="COPROPORPHYRINIGEN III OXIDASE"/>
    <property type="match status" value="1"/>
</dbReference>
<keyword evidence="10 14" id="KW-0408">Iron</keyword>
<feature type="binding site" evidence="15">
    <location>
        <begin position="71"/>
        <end position="73"/>
    </location>
    <ligand>
        <name>S-adenosyl-L-methionine</name>
        <dbReference type="ChEBI" id="CHEBI:59789"/>
        <label>2</label>
    </ligand>
</feature>
<keyword evidence="6 14" id="KW-0963">Cytoplasm</keyword>
<evidence type="ECO:0000256" key="7">
    <source>
        <dbReference type="ARBA" id="ARBA00022691"/>
    </source>
</evidence>
<dbReference type="GO" id="GO:0006782">
    <property type="term" value="P:protoporphyrinogen IX biosynthetic process"/>
    <property type="evidence" value="ECO:0007669"/>
    <property type="project" value="UniProtKB-UniPathway"/>
</dbReference>
<evidence type="ECO:0000256" key="3">
    <source>
        <dbReference type="ARBA" id="ARBA00005493"/>
    </source>
</evidence>